<dbReference type="AlphaFoldDB" id="A0A1G8L681"/>
<dbReference type="EMBL" id="FNCP01000045">
    <property type="protein sequence ID" value="SDI51057.1"/>
    <property type="molecule type" value="Genomic_DNA"/>
</dbReference>
<reference evidence="2" key="1">
    <citation type="submission" date="2016-10" db="EMBL/GenBank/DDBJ databases">
        <authorList>
            <person name="Varghese N."/>
            <person name="Submissions S."/>
        </authorList>
    </citation>
    <scope>NUCLEOTIDE SEQUENCE [LARGE SCALE GENOMIC DNA]</scope>
    <source>
        <strain evidence="2">DSM 8344</strain>
    </source>
</reference>
<dbReference type="Proteomes" id="UP000198656">
    <property type="component" value="Unassembled WGS sequence"/>
</dbReference>
<dbReference type="InterPro" id="IPR019292">
    <property type="entry name" value="McrC"/>
</dbReference>
<sequence length="344" mass="39934">MIRMKNVYYMLAYAYQTLNEEGFSSIKSEDFENVHDLMAAILIRGVSNQIKRGLHRDFVRQTEILGNLRGKIDITNSIKHQTMLQRRMVCQYDLFSENTLLNQILKTTLHLLIRCGDVKTENRKALRKLLLFFENVSMLDAFHINWSALNYHRNNSAYKLLINICWLVIKGLLMTTENGEYKMAKYLDDQQMHRLYEKFVLGYFKREYPHYSARAAYIDWNVDDGMLDFLPVMKSDIMLTNGSKILIIDTKYYGQTMQRNTRYDSTTIISGNLYQIFTYVKNKDFLGSGNVSGVLLYAKTDEDITPDNDYLMGGNQISVKTLDLGAEWTEIKTQLEGVAAMIAI</sequence>
<accession>A0A1G8L681</accession>
<gene>
    <name evidence="1" type="ORF">SAMN05443529_1459</name>
</gene>
<evidence type="ECO:0000313" key="1">
    <source>
        <dbReference type="EMBL" id="SDI51057.1"/>
    </source>
</evidence>
<organism evidence="1 2">
    <name type="scientific">Desulfosporosinus hippei DSM 8344</name>
    <dbReference type="NCBI Taxonomy" id="1121419"/>
    <lineage>
        <taxon>Bacteria</taxon>
        <taxon>Bacillati</taxon>
        <taxon>Bacillota</taxon>
        <taxon>Clostridia</taxon>
        <taxon>Eubacteriales</taxon>
        <taxon>Desulfitobacteriaceae</taxon>
        <taxon>Desulfosporosinus</taxon>
    </lineage>
</organism>
<protein>
    <submittedName>
        <fullName evidence="1">5-methylcytosine-specific restriction enzyme subunit McrC</fullName>
    </submittedName>
</protein>
<dbReference type="NCBIfam" id="NF007277">
    <property type="entry name" value="PRK09736.1"/>
    <property type="match status" value="1"/>
</dbReference>
<dbReference type="InterPro" id="IPR014407">
    <property type="entry name" value="McrC_bac"/>
</dbReference>
<dbReference type="PIRSF" id="PIRSF003109">
    <property type="entry name" value="McrC"/>
    <property type="match status" value="1"/>
</dbReference>
<keyword evidence="2" id="KW-1185">Reference proteome</keyword>
<proteinExistence type="predicted"/>
<dbReference type="PANTHER" id="PTHR38733">
    <property type="entry name" value="PROTEIN MCRC"/>
    <property type="match status" value="1"/>
</dbReference>
<dbReference type="PANTHER" id="PTHR38733:SF1">
    <property type="entry name" value="TYPE IV METHYL-DIRECTED RESTRICTION ENZYME ECOKMCRBC"/>
    <property type="match status" value="1"/>
</dbReference>
<dbReference type="STRING" id="1121419.SAMN05443529_1459"/>
<dbReference type="OrthoDB" id="9786961at2"/>
<dbReference type="GO" id="GO:0009307">
    <property type="term" value="P:DNA restriction-modification system"/>
    <property type="evidence" value="ECO:0007669"/>
    <property type="project" value="InterPro"/>
</dbReference>
<dbReference type="Pfam" id="PF10117">
    <property type="entry name" value="McrBC"/>
    <property type="match status" value="1"/>
</dbReference>
<name>A0A1G8L681_9FIRM</name>
<evidence type="ECO:0000313" key="2">
    <source>
        <dbReference type="Proteomes" id="UP000198656"/>
    </source>
</evidence>